<dbReference type="GO" id="GO:0003988">
    <property type="term" value="F:acetyl-CoA C-acyltransferase activity"/>
    <property type="evidence" value="ECO:0007669"/>
    <property type="project" value="UniProtKB-EC"/>
</dbReference>
<organism evidence="9 10">
    <name type="scientific">Wenyingzhuangia heitensis</name>
    <dbReference type="NCBI Taxonomy" id="1487859"/>
    <lineage>
        <taxon>Bacteria</taxon>
        <taxon>Pseudomonadati</taxon>
        <taxon>Bacteroidota</taxon>
        <taxon>Flavobacteriia</taxon>
        <taxon>Flavobacteriales</taxon>
        <taxon>Flavobacteriaceae</taxon>
        <taxon>Wenyingzhuangia</taxon>
    </lineage>
</organism>
<dbReference type="NCBIfam" id="TIGR01930">
    <property type="entry name" value="AcCoA-C-Actrans"/>
    <property type="match status" value="1"/>
</dbReference>
<proteinExistence type="inferred from homology"/>
<dbReference type="PIRSF" id="PIRSF000429">
    <property type="entry name" value="Ac-CoA_Ac_transf"/>
    <property type="match status" value="1"/>
</dbReference>
<evidence type="ECO:0000256" key="4">
    <source>
        <dbReference type="ARBA" id="ARBA00023315"/>
    </source>
</evidence>
<dbReference type="InterPro" id="IPR016039">
    <property type="entry name" value="Thiolase-like"/>
</dbReference>
<feature type="domain" description="Thiolase C-terminal" evidence="8">
    <location>
        <begin position="272"/>
        <end position="391"/>
    </location>
</feature>
<evidence type="ECO:0000256" key="1">
    <source>
        <dbReference type="ARBA" id="ARBA00005189"/>
    </source>
</evidence>
<dbReference type="InterPro" id="IPR020613">
    <property type="entry name" value="Thiolase_CS"/>
</dbReference>
<evidence type="ECO:0000256" key="2">
    <source>
        <dbReference type="ARBA" id="ARBA00010982"/>
    </source>
</evidence>
<dbReference type="Pfam" id="PF00108">
    <property type="entry name" value="Thiolase_N"/>
    <property type="match status" value="1"/>
</dbReference>
<comment type="similarity">
    <text evidence="2 6">Belongs to the thiolase-like superfamily. Thiolase family.</text>
</comment>
<dbReference type="EC" id="2.3.1.16" evidence="5"/>
<dbReference type="PROSITE" id="PS00098">
    <property type="entry name" value="THIOLASE_1"/>
    <property type="match status" value="1"/>
</dbReference>
<dbReference type="Pfam" id="PF02803">
    <property type="entry name" value="Thiolase_C"/>
    <property type="match status" value="1"/>
</dbReference>
<comment type="caution">
    <text evidence="9">The sequence shown here is derived from an EMBL/GenBank/DDBJ whole genome shotgun (WGS) entry which is preliminary data.</text>
</comment>
<evidence type="ECO:0000313" key="10">
    <source>
        <dbReference type="Proteomes" id="UP000745859"/>
    </source>
</evidence>
<evidence type="ECO:0000256" key="3">
    <source>
        <dbReference type="ARBA" id="ARBA00022679"/>
    </source>
</evidence>
<keyword evidence="4 6" id="KW-0012">Acyltransferase</keyword>
<dbReference type="InterPro" id="IPR020615">
    <property type="entry name" value="Thiolase_acyl_enz_int_AS"/>
</dbReference>
<dbReference type="InterPro" id="IPR020610">
    <property type="entry name" value="Thiolase_AS"/>
</dbReference>
<evidence type="ECO:0000256" key="5">
    <source>
        <dbReference type="ARBA" id="ARBA00024073"/>
    </source>
</evidence>
<protein>
    <recommendedName>
        <fullName evidence="5">acetyl-CoA C-acyltransferase</fullName>
        <ecNumber evidence="5">2.3.1.16</ecNumber>
    </recommendedName>
</protein>
<comment type="pathway">
    <text evidence="1">Lipid metabolism.</text>
</comment>
<dbReference type="Proteomes" id="UP000745859">
    <property type="component" value="Unassembled WGS sequence"/>
</dbReference>
<evidence type="ECO:0000259" key="8">
    <source>
        <dbReference type="Pfam" id="PF02803"/>
    </source>
</evidence>
<reference evidence="9 10" key="1">
    <citation type="submission" date="2020-03" db="EMBL/GenBank/DDBJ databases">
        <title>Genomic Encyclopedia of Type Strains, Phase IV (KMG-IV): sequencing the most valuable type-strain genomes for metagenomic binning, comparative biology and taxonomic classification.</title>
        <authorList>
            <person name="Goeker M."/>
        </authorList>
    </citation>
    <scope>NUCLEOTIDE SEQUENCE [LARGE SCALE GENOMIC DNA]</scope>
    <source>
        <strain evidence="9 10">DSM 101599</strain>
    </source>
</reference>
<dbReference type="InterPro" id="IPR002155">
    <property type="entry name" value="Thiolase"/>
</dbReference>
<dbReference type="InterPro" id="IPR020616">
    <property type="entry name" value="Thiolase_N"/>
</dbReference>
<dbReference type="PROSITE" id="PS00737">
    <property type="entry name" value="THIOLASE_2"/>
    <property type="match status" value="1"/>
</dbReference>
<dbReference type="SUPFAM" id="SSF53901">
    <property type="entry name" value="Thiolase-like"/>
    <property type="match status" value="2"/>
</dbReference>
<evidence type="ECO:0000259" key="7">
    <source>
        <dbReference type="Pfam" id="PF00108"/>
    </source>
</evidence>
<dbReference type="PANTHER" id="PTHR43853:SF21">
    <property type="entry name" value="STEROID 3-KETOACYL-COA THIOLASE"/>
    <property type="match status" value="1"/>
</dbReference>
<feature type="domain" description="Thiolase N-terminal" evidence="7">
    <location>
        <begin position="6"/>
        <end position="264"/>
    </location>
</feature>
<accession>A0ABX0UCI6</accession>
<name>A0ABX0UCI6_9FLAO</name>
<dbReference type="PANTHER" id="PTHR43853">
    <property type="entry name" value="3-KETOACYL-COA THIOLASE, PEROXISOMAL"/>
    <property type="match status" value="1"/>
</dbReference>
<dbReference type="InterPro" id="IPR050215">
    <property type="entry name" value="Thiolase-like_sf_Thiolase"/>
</dbReference>
<gene>
    <name evidence="9" type="ORF">FHR24_002935</name>
</gene>
<dbReference type="PROSITE" id="PS00099">
    <property type="entry name" value="THIOLASE_3"/>
    <property type="match status" value="1"/>
</dbReference>
<sequence length="395" mass="42789">MNKTAYIIKGYRTAVGKAPKGIFRFKRPDELAAETIEYLLEKTPELDKTRIDDVIVGNAMPEAEQGLNMGRLISLMGLKIDDVAGMTVNRYCASGIETIAIAAAKIQSGMADCIIAGGVESMSYIPMGGYKPSPNYKETKAGNEDYYWGMGLTAEAVAEQFKISRKDQDAFAFNSHQKALKAQVNNLFEDDIVPINIEEIFIDNEGKKQTKNYSITQDEGPRKDTSLEVLAKLRPVFANKGSVTAGNSSQMSDGAAFVIVMSEEMVKELNLEPVARMVSFAAVGVEPRIMGIGPVRAVPKVLKRAGMSLKDIDLMELNEAFASQSLAVINELGVNPDIVNVNGGAIALGHPLGCTGAKLSVQLINEMRRRKNKYGIVTMCVGTGQGAAGIYEFLK</sequence>
<dbReference type="InterPro" id="IPR020617">
    <property type="entry name" value="Thiolase_C"/>
</dbReference>
<dbReference type="Gene3D" id="3.40.47.10">
    <property type="match status" value="1"/>
</dbReference>
<keyword evidence="10" id="KW-1185">Reference proteome</keyword>
<dbReference type="EMBL" id="JAASQL010000006">
    <property type="protein sequence ID" value="NIJ46448.1"/>
    <property type="molecule type" value="Genomic_DNA"/>
</dbReference>
<dbReference type="CDD" id="cd00751">
    <property type="entry name" value="thiolase"/>
    <property type="match status" value="1"/>
</dbReference>
<keyword evidence="3 6" id="KW-0808">Transferase</keyword>
<evidence type="ECO:0000313" key="9">
    <source>
        <dbReference type="EMBL" id="NIJ46448.1"/>
    </source>
</evidence>
<evidence type="ECO:0000256" key="6">
    <source>
        <dbReference type="RuleBase" id="RU003557"/>
    </source>
</evidence>
<dbReference type="RefSeq" id="WP_167190584.1">
    <property type="nucleotide sequence ID" value="NZ_JAASQL010000006.1"/>
</dbReference>